<dbReference type="Proteomes" id="UP001065593">
    <property type="component" value="Unassembled WGS sequence"/>
</dbReference>
<evidence type="ECO:0008006" key="3">
    <source>
        <dbReference type="Google" id="ProtNLM"/>
    </source>
</evidence>
<evidence type="ECO:0000313" key="1">
    <source>
        <dbReference type="EMBL" id="GLC90066.1"/>
    </source>
</evidence>
<dbReference type="RefSeq" id="WP_264989984.1">
    <property type="nucleotide sequence ID" value="NZ_BRZA01000005.1"/>
</dbReference>
<comment type="caution">
    <text evidence="1">The sequence shown here is derived from an EMBL/GenBank/DDBJ whole genome shotgun (WGS) entry which is preliminary data.</text>
</comment>
<keyword evidence="2" id="KW-1185">Reference proteome</keyword>
<sequence length="179" mass="20976">MIQEIVRIFEKASRNFLQEQSTFILSGVSERSLCGELMKYLAREISETNFSKYHVDVEHNRNEGGKLKTIKNGKEIVIPITCDIIVHSRGENIKQDNLIAIEMKKSTNNKVEKDKDRERLIALTKDSFDNLWSYDGKTFPQHVCRYQLGVYYEINFIARHVVIEYYMKGELQKNYIVGF</sequence>
<dbReference type="EMBL" id="BRZA01000005">
    <property type="protein sequence ID" value="GLC90066.1"/>
    <property type="molecule type" value="Genomic_DNA"/>
</dbReference>
<name>A0ABQ5NPN7_9BACI</name>
<accession>A0ABQ5NPN7</accession>
<reference evidence="1" key="1">
    <citation type="submission" date="2022-08" db="EMBL/GenBank/DDBJ databases">
        <title>Draft genome sequence of Lysinibacillus sp. strain KH24.</title>
        <authorList>
            <person name="Kanbe H."/>
            <person name="Itoh H."/>
        </authorList>
    </citation>
    <scope>NUCLEOTIDE SEQUENCE</scope>
    <source>
        <strain evidence="1">KH24</strain>
    </source>
</reference>
<organism evidence="1 2">
    <name type="scientific">Lysinibacillus piscis</name>
    <dbReference type="NCBI Taxonomy" id="2518931"/>
    <lineage>
        <taxon>Bacteria</taxon>
        <taxon>Bacillati</taxon>
        <taxon>Bacillota</taxon>
        <taxon>Bacilli</taxon>
        <taxon>Bacillales</taxon>
        <taxon>Bacillaceae</taxon>
        <taxon>Lysinibacillus</taxon>
    </lineage>
</organism>
<proteinExistence type="predicted"/>
<gene>
    <name evidence="1" type="ORF">LYSBPC_31930</name>
</gene>
<evidence type="ECO:0000313" key="2">
    <source>
        <dbReference type="Proteomes" id="UP001065593"/>
    </source>
</evidence>
<protein>
    <recommendedName>
        <fullName evidence="3">Restriction endonuclease</fullName>
    </recommendedName>
</protein>